<name>A0A7M7IZE1_VARDE</name>
<dbReference type="Gene3D" id="2.10.90.10">
    <property type="entry name" value="Cystine-knot cytokines"/>
    <property type="match status" value="1"/>
</dbReference>
<evidence type="ECO:0000256" key="4">
    <source>
        <dbReference type="SAM" id="MobiDB-lite"/>
    </source>
</evidence>
<dbReference type="InParanoid" id="A0A7M7IZE1"/>
<feature type="signal peptide" evidence="5">
    <location>
        <begin position="1"/>
        <end position="28"/>
    </location>
</feature>
<dbReference type="GO" id="GO:0005121">
    <property type="term" value="F:Toll binding"/>
    <property type="evidence" value="ECO:0007669"/>
    <property type="project" value="TreeGrafter"/>
</dbReference>
<feature type="region of interest" description="Disordered" evidence="4">
    <location>
        <begin position="29"/>
        <end position="55"/>
    </location>
</feature>
<dbReference type="AlphaFoldDB" id="A0A7M7IZE1"/>
<dbReference type="EnsemblMetazoa" id="XM_022787936">
    <property type="protein sequence ID" value="XP_022643671"/>
    <property type="gene ID" value="LOC111242964"/>
</dbReference>
<dbReference type="Proteomes" id="UP000594260">
    <property type="component" value="Unplaced"/>
</dbReference>
<dbReference type="KEGG" id="vde:111242964"/>
<dbReference type="GO" id="GO:0005615">
    <property type="term" value="C:extracellular space"/>
    <property type="evidence" value="ECO:0007669"/>
    <property type="project" value="UniProtKB-ARBA"/>
</dbReference>
<protein>
    <recommendedName>
        <fullName evidence="6">Spaetzle domain-containing protein</fullName>
    </recommendedName>
</protein>
<dbReference type="RefSeq" id="XP_022643671.1">
    <property type="nucleotide sequence ID" value="XM_022787936.1"/>
</dbReference>
<dbReference type="PANTHER" id="PTHR23199">
    <property type="entry name" value="NEUROTROPHIN 1-RELATED"/>
    <property type="match status" value="1"/>
</dbReference>
<dbReference type="SUPFAM" id="SSF57501">
    <property type="entry name" value="Cystine-knot cytokines"/>
    <property type="match status" value="1"/>
</dbReference>
<proteinExistence type="predicted"/>
<feature type="compositionally biased region" description="Polar residues" evidence="4">
    <location>
        <begin position="40"/>
        <end position="55"/>
    </location>
</feature>
<dbReference type="GeneID" id="111242964"/>
<dbReference type="InterPro" id="IPR032104">
    <property type="entry name" value="Spaetzle"/>
</dbReference>
<keyword evidence="2" id="KW-1015">Disulfide bond</keyword>
<evidence type="ECO:0000259" key="6">
    <source>
        <dbReference type="Pfam" id="PF16077"/>
    </source>
</evidence>
<dbReference type="PANTHER" id="PTHR23199:SF12">
    <property type="entry name" value="NEUROTROPHIN 1-RELATED"/>
    <property type="match status" value="1"/>
</dbReference>
<evidence type="ECO:0000313" key="8">
    <source>
        <dbReference type="Proteomes" id="UP000594260"/>
    </source>
</evidence>
<evidence type="ECO:0000256" key="2">
    <source>
        <dbReference type="ARBA" id="ARBA00023157"/>
    </source>
</evidence>
<evidence type="ECO:0000313" key="7">
    <source>
        <dbReference type="EnsemblMetazoa" id="XP_022643671"/>
    </source>
</evidence>
<evidence type="ECO:0000256" key="3">
    <source>
        <dbReference type="ARBA" id="ARBA00023180"/>
    </source>
</evidence>
<keyword evidence="8" id="KW-1185">Reference proteome</keyword>
<sequence>MSTVQNKMRSFVRSILLVTALLTVASRGSPLHPRLDSGSDNKSSSATAPLSISTNGTFPHNVNDNLLVSGLAANNKTAPKLIVTSTVSGEPCETEPFCETEEHPVPDDIQLKVLEQNFNRLRPFFNKDPINPPDLYRSPIFFDGDDEFVQACETKSWTIDRPKEVRDIDGQRHFLLNPELGGYRQSITLLRCSDEQQPCRNIEHILPSSKPSRCETRFWHRQMTAINQNTLEPYEIIVKVPAACNCYIKATIDYYSSPLKN</sequence>
<dbReference type="Pfam" id="PF16077">
    <property type="entry name" value="Spaetzle"/>
    <property type="match status" value="1"/>
</dbReference>
<organism evidence="7 8">
    <name type="scientific">Varroa destructor</name>
    <name type="common">Honeybee mite</name>
    <dbReference type="NCBI Taxonomy" id="109461"/>
    <lineage>
        <taxon>Eukaryota</taxon>
        <taxon>Metazoa</taxon>
        <taxon>Ecdysozoa</taxon>
        <taxon>Arthropoda</taxon>
        <taxon>Chelicerata</taxon>
        <taxon>Arachnida</taxon>
        <taxon>Acari</taxon>
        <taxon>Parasitiformes</taxon>
        <taxon>Mesostigmata</taxon>
        <taxon>Gamasina</taxon>
        <taxon>Dermanyssoidea</taxon>
        <taxon>Varroidae</taxon>
        <taxon>Varroa</taxon>
    </lineage>
</organism>
<accession>A0A7M7IZE1</accession>
<keyword evidence="3" id="KW-0325">Glycoprotein</keyword>
<feature type="chain" id="PRO_5029486153" description="Spaetzle domain-containing protein" evidence="5">
    <location>
        <begin position="29"/>
        <end position="261"/>
    </location>
</feature>
<reference evidence="7" key="1">
    <citation type="submission" date="2021-01" db="UniProtKB">
        <authorList>
            <consortium name="EnsemblMetazoa"/>
        </authorList>
    </citation>
    <scope>IDENTIFICATION</scope>
</reference>
<dbReference type="InterPro" id="IPR029034">
    <property type="entry name" value="Cystine-knot_cytokine"/>
</dbReference>
<keyword evidence="1 5" id="KW-0732">Signal</keyword>
<dbReference type="InterPro" id="IPR052444">
    <property type="entry name" value="Spz/Toll_ligand-like"/>
</dbReference>
<dbReference type="OrthoDB" id="6505737at2759"/>
<dbReference type="GO" id="GO:0045087">
    <property type="term" value="P:innate immune response"/>
    <property type="evidence" value="ECO:0007669"/>
    <property type="project" value="TreeGrafter"/>
</dbReference>
<dbReference type="GO" id="GO:0021556">
    <property type="term" value="P:central nervous system formation"/>
    <property type="evidence" value="ECO:0007669"/>
    <property type="project" value="TreeGrafter"/>
</dbReference>
<dbReference type="GO" id="GO:0008083">
    <property type="term" value="F:growth factor activity"/>
    <property type="evidence" value="ECO:0007669"/>
    <property type="project" value="TreeGrafter"/>
</dbReference>
<feature type="domain" description="Spaetzle" evidence="6">
    <location>
        <begin position="150"/>
        <end position="248"/>
    </location>
</feature>
<evidence type="ECO:0000256" key="5">
    <source>
        <dbReference type="SAM" id="SignalP"/>
    </source>
</evidence>
<evidence type="ECO:0000256" key="1">
    <source>
        <dbReference type="ARBA" id="ARBA00022729"/>
    </source>
</evidence>